<feature type="transmembrane region" description="Helical" evidence="1">
    <location>
        <begin position="44"/>
        <end position="63"/>
    </location>
</feature>
<protein>
    <submittedName>
        <fullName evidence="2">Uncharacterized protein</fullName>
    </submittedName>
</protein>
<keyword evidence="1" id="KW-1133">Transmembrane helix</keyword>
<accession>A0A378T5Q8</accession>
<name>A0A378T5Q8_MORLA</name>
<organism evidence="2 3">
    <name type="scientific">Moraxella lacunata</name>
    <dbReference type="NCBI Taxonomy" id="477"/>
    <lineage>
        <taxon>Bacteria</taxon>
        <taxon>Pseudomonadati</taxon>
        <taxon>Pseudomonadota</taxon>
        <taxon>Gammaproteobacteria</taxon>
        <taxon>Moraxellales</taxon>
        <taxon>Moraxellaceae</taxon>
        <taxon>Moraxella</taxon>
    </lineage>
</organism>
<gene>
    <name evidence="2" type="ORF">NCTC10359_00756</name>
</gene>
<dbReference type="AlphaFoldDB" id="A0A378T5Q8"/>
<evidence type="ECO:0000313" key="3">
    <source>
        <dbReference type="Proteomes" id="UP000254437"/>
    </source>
</evidence>
<evidence type="ECO:0000313" key="2">
    <source>
        <dbReference type="EMBL" id="STZ56152.1"/>
    </source>
</evidence>
<evidence type="ECO:0000256" key="1">
    <source>
        <dbReference type="SAM" id="Phobius"/>
    </source>
</evidence>
<keyword evidence="1" id="KW-0812">Transmembrane</keyword>
<dbReference type="Proteomes" id="UP000254437">
    <property type="component" value="Unassembled WGS sequence"/>
</dbReference>
<dbReference type="EMBL" id="UGQU01000001">
    <property type="protein sequence ID" value="STZ56152.1"/>
    <property type="molecule type" value="Genomic_DNA"/>
</dbReference>
<keyword evidence="1" id="KW-0472">Membrane</keyword>
<proteinExistence type="predicted"/>
<reference evidence="2 3" key="1">
    <citation type="submission" date="2018-06" db="EMBL/GenBank/DDBJ databases">
        <authorList>
            <consortium name="Pathogen Informatics"/>
            <person name="Doyle S."/>
        </authorList>
    </citation>
    <scope>NUCLEOTIDE SEQUENCE [LARGE SCALE GENOMIC DNA]</scope>
    <source>
        <strain evidence="2 3">NCTC10359</strain>
    </source>
</reference>
<feature type="transmembrane region" description="Helical" evidence="1">
    <location>
        <begin position="6"/>
        <end position="23"/>
    </location>
</feature>
<sequence length="66" mass="7291">MKTNTLLAIIIVLLTILIGLLFGSGPKSMLHPPIVDIMMNKLSVAVFTKIVLLAIAFYAIFLYTNR</sequence>